<feature type="domain" description="PH" evidence="2">
    <location>
        <begin position="1173"/>
        <end position="1275"/>
    </location>
</feature>
<feature type="domain" description="PH" evidence="2">
    <location>
        <begin position="1300"/>
        <end position="1398"/>
    </location>
</feature>
<proteinExistence type="predicted"/>
<dbReference type="InterPro" id="IPR001849">
    <property type="entry name" value="PH_domain"/>
</dbReference>
<evidence type="ECO:0000259" key="2">
    <source>
        <dbReference type="PROSITE" id="PS50003"/>
    </source>
</evidence>
<feature type="compositionally biased region" description="Polar residues" evidence="1">
    <location>
        <begin position="1008"/>
        <end position="1028"/>
    </location>
</feature>
<reference evidence="4" key="1">
    <citation type="journal article" date="2022" name="bioRxiv">
        <title>Sequencing and chromosome-scale assembly of the giantPleurodeles waltlgenome.</title>
        <authorList>
            <person name="Brown T."/>
            <person name="Elewa A."/>
            <person name="Iarovenko S."/>
            <person name="Subramanian E."/>
            <person name="Araus A.J."/>
            <person name="Petzold A."/>
            <person name="Susuki M."/>
            <person name="Suzuki K.-i.T."/>
            <person name="Hayashi T."/>
            <person name="Toyoda A."/>
            <person name="Oliveira C."/>
            <person name="Osipova E."/>
            <person name="Leigh N.D."/>
            <person name="Simon A."/>
            <person name="Yun M.H."/>
        </authorList>
    </citation>
    <scope>NUCLEOTIDE SEQUENCE</scope>
    <source>
        <strain evidence="4">20211129_DDA</strain>
        <tissue evidence="4">Liver</tissue>
    </source>
</reference>
<feature type="compositionally biased region" description="Basic and acidic residues" evidence="1">
    <location>
        <begin position="1029"/>
        <end position="1040"/>
    </location>
</feature>
<keyword evidence="5" id="KW-1185">Reference proteome</keyword>
<feature type="region of interest" description="Disordered" evidence="1">
    <location>
        <begin position="1004"/>
        <end position="1040"/>
    </location>
</feature>
<feature type="region of interest" description="Disordered" evidence="1">
    <location>
        <begin position="637"/>
        <end position="701"/>
    </location>
</feature>
<feature type="region of interest" description="Disordered" evidence="1">
    <location>
        <begin position="462"/>
        <end position="481"/>
    </location>
</feature>
<organism evidence="4 5">
    <name type="scientific">Pleurodeles waltl</name>
    <name type="common">Iberian ribbed newt</name>
    <dbReference type="NCBI Taxonomy" id="8319"/>
    <lineage>
        <taxon>Eukaryota</taxon>
        <taxon>Metazoa</taxon>
        <taxon>Chordata</taxon>
        <taxon>Craniata</taxon>
        <taxon>Vertebrata</taxon>
        <taxon>Euteleostomi</taxon>
        <taxon>Amphibia</taxon>
        <taxon>Batrachia</taxon>
        <taxon>Caudata</taxon>
        <taxon>Salamandroidea</taxon>
        <taxon>Salamandridae</taxon>
        <taxon>Pleurodelinae</taxon>
        <taxon>Pleurodeles</taxon>
    </lineage>
</organism>
<gene>
    <name evidence="4" type="ORF">NDU88_003766</name>
</gene>
<feature type="domain" description="PDZ" evidence="3">
    <location>
        <begin position="1086"/>
        <end position="1161"/>
    </location>
</feature>
<dbReference type="Gene3D" id="2.30.42.10">
    <property type="match status" value="1"/>
</dbReference>
<dbReference type="PANTHER" id="PTHR12752">
    <property type="entry name" value="PHOSPHOINOSITOL 3-PHOSPHATE-BINDING PROTEIN"/>
    <property type="match status" value="1"/>
</dbReference>
<dbReference type="InterPro" id="IPR001478">
    <property type="entry name" value="PDZ"/>
</dbReference>
<feature type="region of interest" description="Disordered" evidence="1">
    <location>
        <begin position="975"/>
        <end position="994"/>
    </location>
</feature>
<dbReference type="SMART" id="SM00233">
    <property type="entry name" value="PH"/>
    <property type="match status" value="2"/>
</dbReference>
<dbReference type="EMBL" id="JANPWB010000002">
    <property type="protein sequence ID" value="KAJ1208380.1"/>
    <property type="molecule type" value="Genomic_DNA"/>
</dbReference>
<dbReference type="SUPFAM" id="SSF50156">
    <property type="entry name" value="PDZ domain-like"/>
    <property type="match status" value="1"/>
</dbReference>
<evidence type="ECO:0000313" key="4">
    <source>
        <dbReference type="EMBL" id="KAJ1208380.1"/>
    </source>
</evidence>
<dbReference type="PANTHER" id="PTHR12752:SF2">
    <property type="entry name" value="PDZ AND PLECKSTRIN HOMOLOGY DOMAINS 1"/>
    <property type="match status" value="1"/>
</dbReference>
<sequence>MERRRGRLPTDHEVERAKILIGVTCPLPFSQRYIIFWGTPSRRVKGDRKVYPEESRINVVERCEMSKKRRKHCRRRSSSENPEWKSNKHLPVGCKCKQNCIKIIVNKDEMDLEENKCATTPSLEVSDENSNISHSTYRNRNRSTAEVLSAEWNVPDDIAKDSLGGIQYPKCHPSTSDDIHEEVIAVVTLNESKSSVGGRITLQHSPSPVESFPSSTGPITTEFKCDCLNVNVELKKGFLSNSGTHLLIEKRKCPKKSRSYHDRQHQKSQCFRNPCHENVTDAHGKHRPHPNNTAANKESTVLKVSITEKDVEVNYNNKLQSVVVHIEPTETNNQFDSKTKKRHNSYNSNDTDYPITDGSCSTSPYSGDRHKGKDDSYINYMRPEWHSDIPPPKEFADFKDPYSNSIREDGCPLLNKSSNKHCNISELPSWLVDKRDVPQLLHVNLTDYDGDREDSHIIETRPSQSNHSVHNQQKPSTSGHVCLSSQTTVKSWNDEQLKNITFVPCPPANKKSYLGSKAVRRKTFPEASTETFLFYQRQKDSIFAHWSSPFCKILLEEEQDARIPTIHSHPQEAEGELNKSLSCTSSLSSLIESKPSQTHDSTLSDHEMTLSLSEPEESADDIFMNDVDCAMKDVKDNGDIPSFHSWPSVNSNQKKEDEELEPLVSLPEEPPELTESGFDEEPVDSDHHNDAHDPTENQSIPLSSKATSFFESPVISHSPGKNSPGSAHPECYSGQPLEIQSRFNKVSLALEEEVKAKRRKGSVVTVVTGEQEQRVIIQGESQSPASVLGSVENVGCNKDGRQLGCANRDPVTMSEKDKGDPFDKEFHSCFEIQSMFQNSLVIEEDTLQGDGLQATQISDSLGSPEDKDFTRGEILKEPPENQSSQQEEENRALGECIVPGHTPGTSRDSETSLTLSETGACLALRLVKSDSESYDQKKTEKIQAYSRKAEVTRKQFGRKDVKAGLVSKHLKLPNTDLGLKDTRSNDSAYEEASDRWAKRRKQFKESKNCSSTGGSSATSNFTQESVNSEDSRSVDLGVRPDHEEKGFYSENFHSASWIFRGDDGSPDNSPRCLSKRPRPVAIRERTVRITKGIGDYPWGFRIQFSKPILVTEVDTNGAADEAGLQVGDIVMAVNGTDVTSIAHSEAAALARQGPDLLVLVVGSDISRCPNTPKPTCRGYLHKRTHSGILKGWRKRWFVLKHDGSLYYYKQKKDEGKCRPLEVMKLEGSDIGIDTTLGKPFVFKCAPQSGSRIFYFCATSNQEMKRWLEAMDKAVHPVNQNHVWVDVTLHNNSLPPLAIKNPECLGLLHQLDRNMDLWVPHYCILKDGCLYFYASMRATHGQGGLYLQGYTVSEQCIGSKGRCVIEVKPPSEEFKTFYLSAENVTENKRWITALKMSISKWLPLHQAIQDFMNRPLEETRM</sequence>
<name>A0AAV7W7W7_PLEWA</name>
<dbReference type="InterPro" id="IPR036034">
    <property type="entry name" value="PDZ_sf"/>
</dbReference>
<dbReference type="Pfam" id="PF00169">
    <property type="entry name" value="PH"/>
    <property type="match status" value="2"/>
</dbReference>
<dbReference type="Proteomes" id="UP001066276">
    <property type="component" value="Chromosome 1_2"/>
</dbReference>
<feature type="region of interest" description="Disordered" evidence="1">
    <location>
        <begin position="588"/>
        <end position="618"/>
    </location>
</feature>
<evidence type="ECO:0000256" key="1">
    <source>
        <dbReference type="SAM" id="MobiDB-lite"/>
    </source>
</evidence>
<dbReference type="PROSITE" id="PS50106">
    <property type="entry name" value="PDZ"/>
    <property type="match status" value="1"/>
</dbReference>
<feature type="compositionally biased region" description="Basic and acidic residues" evidence="1">
    <location>
        <begin position="684"/>
        <end position="695"/>
    </location>
</feature>
<accession>A0AAV7W7W7</accession>
<evidence type="ECO:0000313" key="5">
    <source>
        <dbReference type="Proteomes" id="UP001066276"/>
    </source>
</evidence>
<protein>
    <submittedName>
        <fullName evidence="4">Uncharacterized protein</fullName>
    </submittedName>
</protein>
<dbReference type="Gene3D" id="2.30.29.30">
    <property type="entry name" value="Pleckstrin-homology domain (PH domain)/Phosphotyrosine-binding domain (PTB)"/>
    <property type="match status" value="2"/>
</dbReference>
<feature type="compositionally biased region" description="Acidic residues" evidence="1">
    <location>
        <begin position="669"/>
        <end position="683"/>
    </location>
</feature>
<dbReference type="Pfam" id="PF00595">
    <property type="entry name" value="PDZ"/>
    <property type="match status" value="1"/>
</dbReference>
<dbReference type="InterPro" id="IPR011993">
    <property type="entry name" value="PH-like_dom_sf"/>
</dbReference>
<feature type="region of interest" description="Disordered" evidence="1">
    <location>
        <begin position="333"/>
        <end position="371"/>
    </location>
</feature>
<dbReference type="SUPFAM" id="SSF50729">
    <property type="entry name" value="PH domain-like"/>
    <property type="match status" value="2"/>
</dbReference>
<dbReference type="CDD" id="cd00136">
    <property type="entry name" value="PDZ_canonical"/>
    <property type="match status" value="1"/>
</dbReference>
<comment type="caution">
    <text evidence="4">The sequence shown here is derived from an EMBL/GenBank/DDBJ whole genome shotgun (WGS) entry which is preliminary data.</text>
</comment>
<dbReference type="SMART" id="SM00228">
    <property type="entry name" value="PDZ"/>
    <property type="match status" value="1"/>
</dbReference>
<evidence type="ECO:0000259" key="3">
    <source>
        <dbReference type="PROSITE" id="PS50106"/>
    </source>
</evidence>
<dbReference type="PROSITE" id="PS50003">
    <property type="entry name" value="PH_DOMAIN"/>
    <property type="match status" value="2"/>
</dbReference>